<name>A0A0D0BFE2_9AGAR</name>
<proteinExistence type="predicted"/>
<accession>A0A0D0BFE2</accession>
<sequence length="87" mass="9887">MAMRLFRRGKILECPPVVYASLSCCCRELQLQGTCMDIVLPVAVECMRPGCALSSRSRLRYSTVTRQIHTRADIIDRIMIQPRCNAL</sequence>
<organism evidence="1 2">
    <name type="scientific">Collybiopsis luxurians FD-317 M1</name>
    <dbReference type="NCBI Taxonomy" id="944289"/>
    <lineage>
        <taxon>Eukaryota</taxon>
        <taxon>Fungi</taxon>
        <taxon>Dikarya</taxon>
        <taxon>Basidiomycota</taxon>
        <taxon>Agaricomycotina</taxon>
        <taxon>Agaricomycetes</taxon>
        <taxon>Agaricomycetidae</taxon>
        <taxon>Agaricales</taxon>
        <taxon>Marasmiineae</taxon>
        <taxon>Omphalotaceae</taxon>
        <taxon>Collybiopsis</taxon>
        <taxon>Collybiopsis luxurians</taxon>
    </lineage>
</organism>
<dbReference type="EMBL" id="KN834767">
    <property type="protein sequence ID" value="KIK62535.1"/>
    <property type="molecule type" value="Genomic_DNA"/>
</dbReference>
<dbReference type="PROSITE" id="PS51257">
    <property type="entry name" value="PROKAR_LIPOPROTEIN"/>
    <property type="match status" value="1"/>
</dbReference>
<evidence type="ECO:0000313" key="1">
    <source>
        <dbReference type="EMBL" id="KIK62535.1"/>
    </source>
</evidence>
<keyword evidence="2" id="KW-1185">Reference proteome</keyword>
<protein>
    <submittedName>
        <fullName evidence="1">Uncharacterized protein</fullName>
    </submittedName>
</protein>
<dbReference type="HOGENOM" id="CLU_2483587_0_0_1"/>
<dbReference type="AlphaFoldDB" id="A0A0D0BFE2"/>
<dbReference type="Proteomes" id="UP000053593">
    <property type="component" value="Unassembled WGS sequence"/>
</dbReference>
<reference evidence="1 2" key="1">
    <citation type="submission" date="2014-04" db="EMBL/GenBank/DDBJ databases">
        <title>Evolutionary Origins and Diversification of the Mycorrhizal Mutualists.</title>
        <authorList>
            <consortium name="DOE Joint Genome Institute"/>
            <consortium name="Mycorrhizal Genomics Consortium"/>
            <person name="Kohler A."/>
            <person name="Kuo A."/>
            <person name="Nagy L.G."/>
            <person name="Floudas D."/>
            <person name="Copeland A."/>
            <person name="Barry K.W."/>
            <person name="Cichocki N."/>
            <person name="Veneault-Fourrey C."/>
            <person name="LaButti K."/>
            <person name="Lindquist E.A."/>
            <person name="Lipzen A."/>
            <person name="Lundell T."/>
            <person name="Morin E."/>
            <person name="Murat C."/>
            <person name="Riley R."/>
            <person name="Ohm R."/>
            <person name="Sun H."/>
            <person name="Tunlid A."/>
            <person name="Henrissat B."/>
            <person name="Grigoriev I.V."/>
            <person name="Hibbett D.S."/>
            <person name="Martin F."/>
        </authorList>
    </citation>
    <scope>NUCLEOTIDE SEQUENCE [LARGE SCALE GENOMIC DNA]</scope>
    <source>
        <strain evidence="1 2">FD-317 M1</strain>
    </source>
</reference>
<gene>
    <name evidence="1" type="ORF">GYMLUDRAFT_504090</name>
</gene>
<evidence type="ECO:0000313" key="2">
    <source>
        <dbReference type="Proteomes" id="UP000053593"/>
    </source>
</evidence>